<feature type="signal peptide" evidence="6">
    <location>
        <begin position="1"/>
        <end position="23"/>
    </location>
</feature>
<keyword evidence="5" id="KW-0864">Zinc transport</keyword>
<proteinExistence type="inferred from homology"/>
<sequence>MQRRDAFPAALAFLLAAHPAAAAAPKVAASIAPLAGIAAAVLGEDGPPALLLPSDRSPHRGALQASQTRVLADADVVLWIGPDLERGIGAALDAMPPTWVAEHTLRAEAAQGMRHRPLRRFAGDAEPAEGRTGGDDPHLWLDPGNAAAIARALAERLAILEPPRAAVYRANAERFAGSMTALEADLAESLAPVRGRRFVVFHDAYRYFETAFGLEAVAALADEPGEPIGGRRLAEVRARAEADGAVCVFADAQAPEGAVTGIARDLGLKPGVLDPLGAGLEPGVDSYAILLKRLAEAFRGCLAR</sequence>
<organism evidence="7">
    <name type="scientific">uncultured Alphaproteobacteria bacterium</name>
    <dbReference type="NCBI Taxonomy" id="91750"/>
    <lineage>
        <taxon>Bacteria</taxon>
        <taxon>Pseudomonadati</taxon>
        <taxon>Pseudomonadota</taxon>
        <taxon>Alphaproteobacteria</taxon>
        <taxon>environmental samples</taxon>
    </lineage>
</organism>
<keyword evidence="5" id="KW-0406">Ion transport</keyword>
<keyword evidence="4 6" id="KW-0732">Signal</keyword>
<protein>
    <recommendedName>
        <fullName evidence="2">High-affinity zinc uptake system protein ZnuA</fullName>
    </recommendedName>
</protein>
<accession>A0A212JA01</accession>
<evidence type="ECO:0000256" key="2">
    <source>
        <dbReference type="ARBA" id="ARBA00015915"/>
    </source>
</evidence>
<evidence type="ECO:0000256" key="1">
    <source>
        <dbReference type="ARBA" id="ARBA00011028"/>
    </source>
</evidence>
<reference evidence="7" key="1">
    <citation type="submission" date="2016-04" db="EMBL/GenBank/DDBJ databases">
        <authorList>
            <person name="Evans L.H."/>
            <person name="Alamgir A."/>
            <person name="Owens N."/>
            <person name="Weber N.D."/>
            <person name="Virtaneva K."/>
            <person name="Barbian K."/>
            <person name="Babar A."/>
            <person name="Rosenke K."/>
        </authorList>
    </citation>
    <scope>NUCLEOTIDE SEQUENCE</scope>
    <source>
        <strain evidence="7">86</strain>
    </source>
</reference>
<evidence type="ECO:0000313" key="7">
    <source>
        <dbReference type="EMBL" id="SBV96271.1"/>
    </source>
</evidence>
<gene>
    <name evidence="7" type="ORF">KL86APRO_10738</name>
</gene>
<evidence type="ECO:0000256" key="6">
    <source>
        <dbReference type="SAM" id="SignalP"/>
    </source>
</evidence>
<dbReference type="Gene3D" id="3.40.50.1980">
    <property type="entry name" value="Nitrogenase molybdenum iron protein domain"/>
    <property type="match status" value="2"/>
</dbReference>
<comment type="similarity">
    <text evidence="1">Belongs to the bacterial solute-binding protein 9 family.</text>
</comment>
<dbReference type="InterPro" id="IPR006127">
    <property type="entry name" value="ZnuA-like"/>
</dbReference>
<dbReference type="InterPro" id="IPR050492">
    <property type="entry name" value="Bact_metal-bind_prot9"/>
</dbReference>
<dbReference type="AlphaFoldDB" id="A0A212JA01"/>
<dbReference type="GO" id="GO:0006829">
    <property type="term" value="P:zinc ion transport"/>
    <property type="evidence" value="ECO:0007669"/>
    <property type="project" value="UniProtKB-KW"/>
</dbReference>
<dbReference type="Pfam" id="PF01297">
    <property type="entry name" value="ZnuA"/>
    <property type="match status" value="1"/>
</dbReference>
<evidence type="ECO:0000256" key="5">
    <source>
        <dbReference type="ARBA" id="ARBA00022906"/>
    </source>
</evidence>
<keyword evidence="5" id="KW-0862">Zinc</keyword>
<keyword evidence="3" id="KW-0813">Transport</keyword>
<dbReference type="SUPFAM" id="SSF53807">
    <property type="entry name" value="Helical backbone' metal receptor"/>
    <property type="match status" value="1"/>
</dbReference>
<evidence type="ECO:0000256" key="4">
    <source>
        <dbReference type="ARBA" id="ARBA00022729"/>
    </source>
</evidence>
<feature type="chain" id="PRO_5012894367" description="High-affinity zinc uptake system protein ZnuA" evidence="6">
    <location>
        <begin position="24"/>
        <end position="304"/>
    </location>
</feature>
<evidence type="ECO:0000256" key="3">
    <source>
        <dbReference type="ARBA" id="ARBA00022448"/>
    </source>
</evidence>
<name>A0A212JA01_9PROT</name>
<dbReference type="GO" id="GO:0046872">
    <property type="term" value="F:metal ion binding"/>
    <property type="evidence" value="ECO:0007669"/>
    <property type="project" value="InterPro"/>
</dbReference>
<dbReference type="PANTHER" id="PTHR42953:SF3">
    <property type="entry name" value="HIGH-AFFINITY ZINC UPTAKE SYSTEM PROTEIN ZNUA"/>
    <property type="match status" value="1"/>
</dbReference>
<dbReference type="EMBL" id="FLUO01000001">
    <property type="protein sequence ID" value="SBV96271.1"/>
    <property type="molecule type" value="Genomic_DNA"/>
</dbReference>
<dbReference type="PANTHER" id="PTHR42953">
    <property type="entry name" value="HIGH-AFFINITY ZINC UPTAKE SYSTEM PROTEIN ZNUA-RELATED"/>
    <property type="match status" value="1"/>
</dbReference>